<gene>
    <name evidence="1" type="ORF">GBF38_008227</name>
</gene>
<dbReference type="EMBL" id="CM024791">
    <property type="protein sequence ID" value="KAG8004120.1"/>
    <property type="molecule type" value="Genomic_DNA"/>
</dbReference>
<feature type="non-terminal residue" evidence="1">
    <location>
        <position position="1"/>
    </location>
</feature>
<accession>A0ACB7EPX3</accession>
<sequence>SVVPVNRHRVRRWEQSQLTNKPHNSFFLLVTPTCVPWWTGSLRCQRDRCPLASCPPLWRLQAHLRTELVAAVVPRQPDAVVVLAPSNNLTTCRGLEDSSADFAALVKSARKPLVQRVPFHHIAENFPLRQRDLWARDGTHLSDNVGMPILAYLLWQAADRQLAEPEPEPSHPCRPWPACPYRPRFCHPGGRERSRATATAGSQPRRVGYRGSSQKRSLPEAELAALDAQVVQKKVVLKGVFHSTHSCEVQPNLAACCGEDEPVFLSLLLRWRLLFLCTSRSERVAAKRRTVVARRRLAREQVDTAVSEVAVSKPVNAVPVCREDEATHHAVDLTSEPGLSVPLPVRGGDEVVH</sequence>
<comment type="caution">
    <text evidence="1">The sequence shown here is derived from an EMBL/GenBank/DDBJ whole genome shotgun (WGS) entry which is preliminary data.</text>
</comment>
<proteinExistence type="predicted"/>
<reference evidence="1" key="1">
    <citation type="submission" date="2020-04" db="EMBL/GenBank/DDBJ databases">
        <title>A chromosome-scale assembly and high-density genetic map of the yellow drum (Nibea albiflora) genome.</title>
        <authorList>
            <person name="Xu D."/>
            <person name="Zhang W."/>
            <person name="Chen R."/>
            <person name="Tan P."/>
            <person name="Wang L."/>
            <person name="Song H."/>
            <person name="Tian L."/>
            <person name="Zhu Q."/>
            <person name="Wang B."/>
        </authorList>
    </citation>
    <scope>NUCLEOTIDE SEQUENCE</scope>
    <source>
        <strain evidence="1">ZJHYS-2018</strain>
    </source>
</reference>
<dbReference type="Proteomes" id="UP000805704">
    <property type="component" value="Chromosome 3"/>
</dbReference>
<protein>
    <submittedName>
        <fullName evidence="1">Uncharacterized protein</fullName>
    </submittedName>
</protein>
<evidence type="ECO:0000313" key="1">
    <source>
        <dbReference type="EMBL" id="KAG8004120.1"/>
    </source>
</evidence>
<organism evidence="1 2">
    <name type="scientific">Nibea albiflora</name>
    <name type="common">Yellow drum</name>
    <name type="synonym">Corvina albiflora</name>
    <dbReference type="NCBI Taxonomy" id="240163"/>
    <lineage>
        <taxon>Eukaryota</taxon>
        <taxon>Metazoa</taxon>
        <taxon>Chordata</taxon>
        <taxon>Craniata</taxon>
        <taxon>Vertebrata</taxon>
        <taxon>Euteleostomi</taxon>
        <taxon>Actinopterygii</taxon>
        <taxon>Neopterygii</taxon>
        <taxon>Teleostei</taxon>
        <taxon>Neoteleostei</taxon>
        <taxon>Acanthomorphata</taxon>
        <taxon>Eupercaria</taxon>
        <taxon>Sciaenidae</taxon>
        <taxon>Nibea</taxon>
    </lineage>
</organism>
<evidence type="ECO:0000313" key="2">
    <source>
        <dbReference type="Proteomes" id="UP000805704"/>
    </source>
</evidence>
<name>A0ACB7EPX3_NIBAL</name>
<keyword evidence="2" id="KW-1185">Reference proteome</keyword>